<feature type="transmembrane region" description="Helical" evidence="1">
    <location>
        <begin position="116"/>
        <end position="137"/>
    </location>
</feature>
<evidence type="ECO:0000256" key="1">
    <source>
        <dbReference type="RuleBase" id="RU369025"/>
    </source>
</evidence>
<evidence type="ECO:0000313" key="5">
    <source>
        <dbReference type="Proteomes" id="UP001152485"/>
    </source>
</evidence>
<dbReference type="EMBL" id="CAMAPC010000024">
    <property type="protein sequence ID" value="CAH9066291.1"/>
    <property type="molecule type" value="Genomic_DNA"/>
</dbReference>
<keyword evidence="1" id="KW-1003">Cell membrane</keyword>
<dbReference type="Proteomes" id="UP001152485">
    <property type="component" value="Unassembled WGS sequence"/>
</dbReference>
<protein>
    <recommendedName>
        <fullName evidence="1">Small-conductance mechanosensitive channel</fullName>
    </recommendedName>
</protein>
<keyword evidence="1" id="KW-0813">Transport</keyword>
<comment type="similarity">
    <text evidence="1">Belongs to the MscS (TC 1.A.23) family.</text>
</comment>
<evidence type="ECO:0000313" key="3">
    <source>
        <dbReference type="EMBL" id="CAH9066291.1"/>
    </source>
</evidence>
<dbReference type="RefSeq" id="WP_261594741.1">
    <property type="nucleotide sequence ID" value="NZ_CAMAPC010000024.1"/>
</dbReference>
<dbReference type="AlphaFoldDB" id="A0A9W4R4C2"/>
<comment type="caution">
    <text evidence="3">The sequence shown here is derived from an EMBL/GenBank/DDBJ whole genome shotgun (WGS) entry which is preliminary data.</text>
</comment>
<comment type="subcellular location">
    <subcellularLocation>
        <location evidence="1">Cell inner membrane</location>
        <topology evidence="1">Multi-pass membrane protein</topology>
    </subcellularLocation>
</comment>
<dbReference type="Proteomes" id="UP001152467">
    <property type="component" value="Unassembled WGS sequence"/>
</dbReference>
<dbReference type="InterPro" id="IPR045275">
    <property type="entry name" value="MscS_archaea/bacteria_type"/>
</dbReference>
<evidence type="ECO:0000313" key="4">
    <source>
        <dbReference type="Proteomes" id="UP001152467"/>
    </source>
</evidence>
<dbReference type="Pfam" id="PF05552">
    <property type="entry name" value="MS_channel_1st_1"/>
    <property type="match status" value="2"/>
</dbReference>
<gene>
    <name evidence="3" type="ORF">PSECIP111854_03858</name>
    <name evidence="2" type="ORF">PSECIP111951_03451</name>
</gene>
<name>A0A9W4R4C2_9GAMM</name>
<keyword evidence="1" id="KW-0997">Cell inner membrane</keyword>
<feature type="transmembrane region" description="Helical" evidence="1">
    <location>
        <begin position="182"/>
        <end position="204"/>
    </location>
</feature>
<dbReference type="GO" id="GO:0008381">
    <property type="term" value="F:mechanosensitive monoatomic ion channel activity"/>
    <property type="evidence" value="ECO:0007669"/>
    <property type="project" value="InterPro"/>
</dbReference>
<keyword evidence="1" id="KW-0407">Ion channel</keyword>
<keyword evidence="1" id="KW-0812">Transmembrane</keyword>
<feature type="transmembrane region" description="Helical" evidence="1">
    <location>
        <begin position="84"/>
        <end position="110"/>
    </location>
</feature>
<feature type="transmembrane region" description="Helical" evidence="1">
    <location>
        <begin position="46"/>
        <end position="63"/>
    </location>
</feature>
<comment type="caution">
    <text evidence="1">Lacks conserved residue(s) required for the propagation of feature annotation.</text>
</comment>
<keyword evidence="1" id="KW-1133">Transmembrane helix</keyword>
<dbReference type="Gene3D" id="1.10.287.1260">
    <property type="match status" value="1"/>
</dbReference>
<evidence type="ECO:0000313" key="2">
    <source>
        <dbReference type="EMBL" id="CAH9065848.1"/>
    </source>
</evidence>
<sequence length="285" mass="31175">MLKWEAILKNNYEQLAGYLVSYVPQVIGALLLLLIGWLIASLLSRLTLTVVVFLGKLINRLAIGLSLKSQLSIQPQLAALISRVIFWVVMVFFAAAALSSLGVDFIATWLRELLSYFPNLLAGVFIVFAGFVIGNISRSMAEATAQSTGLKHGARIGLITKWVIISIAIVVGIEQLGVNIQFIKTLIIVEVAVFSFGISLAFGLGNRDFVKNLVGSRQAIKHLNIGEYIKIGGYEGKILRFNQTILELETANGRILLPGKIYNDSPCEVIIGHDVSETLDKRTCS</sequence>
<dbReference type="PANTHER" id="PTHR30221">
    <property type="entry name" value="SMALL-CONDUCTANCE MECHANOSENSITIVE CHANNEL"/>
    <property type="match status" value="1"/>
</dbReference>
<feature type="transmembrane region" description="Helical" evidence="1">
    <location>
        <begin position="158"/>
        <end position="176"/>
    </location>
</feature>
<organism evidence="3 4">
    <name type="scientific">Pseudoalteromonas holothuriae</name>
    <dbReference type="NCBI Taxonomy" id="2963714"/>
    <lineage>
        <taxon>Bacteria</taxon>
        <taxon>Pseudomonadati</taxon>
        <taxon>Pseudomonadota</taxon>
        <taxon>Gammaproteobacteria</taxon>
        <taxon>Alteromonadales</taxon>
        <taxon>Pseudoalteromonadaceae</taxon>
        <taxon>Pseudoalteromonas</taxon>
    </lineage>
</organism>
<dbReference type="InterPro" id="IPR008910">
    <property type="entry name" value="MSC_TM_helix"/>
</dbReference>
<keyword evidence="1" id="KW-0406">Ion transport</keyword>
<proteinExistence type="inferred from homology"/>
<feature type="transmembrane region" description="Helical" evidence="1">
    <location>
        <begin position="15"/>
        <end position="40"/>
    </location>
</feature>
<dbReference type="PANTHER" id="PTHR30221:SF1">
    <property type="entry name" value="SMALL-CONDUCTANCE MECHANOSENSITIVE CHANNEL"/>
    <property type="match status" value="1"/>
</dbReference>
<comment type="subunit">
    <text evidence="1">Homoheptamer.</text>
</comment>
<keyword evidence="4" id="KW-1185">Reference proteome</keyword>
<dbReference type="EMBL" id="CAMAPD010000020">
    <property type="protein sequence ID" value="CAH9065848.1"/>
    <property type="molecule type" value="Genomic_DNA"/>
</dbReference>
<comment type="function">
    <text evidence="1">Mechanosensitive channel that participates in the regulation of osmotic pressure changes within the cell, opening in response to stretch forces in the membrane lipid bilayer, without the need for other proteins. Contributes to normal resistance to hypoosmotic shock. Forms an ion channel of 1.0 nanosiemens conductance with a slight preference for anions.</text>
</comment>
<accession>A0A9W4R4C2</accession>
<dbReference type="GO" id="GO:0005886">
    <property type="term" value="C:plasma membrane"/>
    <property type="evidence" value="ECO:0007669"/>
    <property type="project" value="UniProtKB-SubCell"/>
</dbReference>
<keyword evidence="1" id="KW-0472">Membrane</keyword>
<reference evidence="3 5" key="1">
    <citation type="submission" date="2022-07" db="EMBL/GenBank/DDBJ databases">
        <authorList>
            <person name="Criscuolo A."/>
        </authorList>
    </citation>
    <scope>NUCLEOTIDE SEQUENCE</scope>
    <source>
        <strain evidence="5">CIP 111951</strain>
        <strain evidence="3">CIP111854</strain>
        <strain evidence="2">CIP111951</strain>
    </source>
</reference>